<feature type="transmembrane region" description="Helical" evidence="7">
    <location>
        <begin position="207"/>
        <end position="224"/>
    </location>
</feature>
<comment type="subunit">
    <text evidence="7">The complex comprises the extracytoplasmic solute receptor protein and the two transmembrane proteins.</text>
</comment>
<dbReference type="GO" id="GO:0005886">
    <property type="term" value="C:plasma membrane"/>
    <property type="evidence" value="ECO:0007669"/>
    <property type="project" value="UniProtKB-SubCell"/>
</dbReference>
<keyword evidence="6 7" id="KW-0472">Membrane</keyword>
<evidence type="ECO:0000256" key="2">
    <source>
        <dbReference type="ARBA" id="ARBA00022448"/>
    </source>
</evidence>
<keyword evidence="10" id="KW-1185">Reference proteome</keyword>
<comment type="similarity">
    <text evidence="7">Belongs to the TRAP transporter small permease family.</text>
</comment>
<keyword evidence="7" id="KW-0997">Cell inner membrane</keyword>
<comment type="function">
    <text evidence="7">Part of the tripartite ATP-independent periplasmic (TRAP) transport system.</text>
</comment>
<evidence type="ECO:0000313" key="9">
    <source>
        <dbReference type="EMBL" id="MBP5855935.1"/>
    </source>
</evidence>
<evidence type="ECO:0000256" key="4">
    <source>
        <dbReference type="ARBA" id="ARBA00022692"/>
    </source>
</evidence>
<proteinExistence type="inferred from homology"/>
<reference evidence="9" key="1">
    <citation type="submission" date="2021-04" db="EMBL/GenBank/DDBJ databases">
        <authorList>
            <person name="Zhang D.-C."/>
        </authorList>
    </citation>
    <scope>NUCLEOTIDE SEQUENCE</scope>
    <source>
        <strain evidence="9">CGMCC 1.15697</strain>
    </source>
</reference>
<comment type="caution">
    <text evidence="9">The sequence shown here is derived from an EMBL/GenBank/DDBJ whole genome shotgun (WGS) entry which is preliminary data.</text>
</comment>
<sequence length="336" mass="35745">MDAATAQTGNGETPAGGNGQVLAVRAAGWVSVALLGAYLINIVLTIYLGIPGVTALGGEDGAIGSFVVLLAYAVAIVLPIIFVARTPGRGLRADAAAMSALVNFIIRAAFWSVVLIGVVDAAISFLRVEGFLTALTGEALAGELGRSHYRGTWIHIPLVAIGFLLALRTRTLGFQWLALLVVLAELVIVIGRFVFSYEQAFQGDLVRFWYGALFLFASAYTLFDDGHVRVDVLYAGMSDRAKGKVNAIGSVLLGLALCWVVLYFGMGEKSSIVNSAMLSFEVSQSGFGMYVKYWMASFLAVFAVTMAIQFTSTFVEGVADWRGDPGKRETTPTGGQ</sequence>
<feature type="transmembrane region" description="Helical" evidence="7">
    <location>
        <begin position="62"/>
        <end position="84"/>
    </location>
</feature>
<dbReference type="GO" id="GO:0022857">
    <property type="term" value="F:transmembrane transporter activity"/>
    <property type="evidence" value="ECO:0007669"/>
    <property type="project" value="UniProtKB-UniRule"/>
</dbReference>
<gene>
    <name evidence="9" type="ORF">KAJ83_02875</name>
</gene>
<evidence type="ECO:0000256" key="7">
    <source>
        <dbReference type="RuleBase" id="RU369079"/>
    </source>
</evidence>
<feature type="transmembrane region" description="Helical" evidence="7">
    <location>
        <begin position="245"/>
        <end position="266"/>
    </location>
</feature>
<dbReference type="AlphaFoldDB" id="A0A8J7RWS0"/>
<keyword evidence="5 7" id="KW-1133">Transmembrane helix</keyword>
<comment type="subcellular location">
    <subcellularLocation>
        <location evidence="7">Cell inner membrane</location>
        <topology evidence="7">Multi-pass membrane protein</topology>
    </subcellularLocation>
    <subcellularLocation>
        <location evidence="1">Cell membrane</location>
        <topology evidence="1">Multi-pass membrane protein</topology>
    </subcellularLocation>
</comment>
<protein>
    <recommendedName>
        <fullName evidence="7">TRAP transporter small permease protein</fullName>
    </recommendedName>
</protein>
<feature type="transmembrane region" description="Helical" evidence="7">
    <location>
        <begin position="293"/>
        <end position="319"/>
    </location>
</feature>
<keyword evidence="3" id="KW-1003">Cell membrane</keyword>
<evidence type="ECO:0000313" key="10">
    <source>
        <dbReference type="Proteomes" id="UP000672602"/>
    </source>
</evidence>
<dbReference type="Pfam" id="PF04290">
    <property type="entry name" value="DctQ"/>
    <property type="match status" value="1"/>
</dbReference>
<feature type="domain" description="Tripartite ATP-independent periplasmic transporters DctQ component" evidence="8">
    <location>
        <begin position="187"/>
        <end position="318"/>
    </location>
</feature>
<keyword evidence="4 7" id="KW-0812">Transmembrane</keyword>
<feature type="transmembrane region" description="Helical" evidence="7">
    <location>
        <begin position="148"/>
        <end position="167"/>
    </location>
</feature>
<evidence type="ECO:0000259" key="8">
    <source>
        <dbReference type="Pfam" id="PF04290"/>
    </source>
</evidence>
<feature type="transmembrane region" description="Helical" evidence="7">
    <location>
        <begin position="174"/>
        <end position="195"/>
    </location>
</feature>
<dbReference type="RefSeq" id="WP_210680498.1">
    <property type="nucleotide sequence ID" value="NZ_JAGMWN010000001.1"/>
</dbReference>
<dbReference type="InterPro" id="IPR055348">
    <property type="entry name" value="DctQ"/>
</dbReference>
<dbReference type="EMBL" id="JAGMWN010000001">
    <property type="protein sequence ID" value="MBP5855935.1"/>
    <property type="molecule type" value="Genomic_DNA"/>
</dbReference>
<feature type="transmembrane region" description="Helical" evidence="7">
    <location>
        <begin position="26"/>
        <end position="50"/>
    </location>
</feature>
<evidence type="ECO:0000256" key="1">
    <source>
        <dbReference type="ARBA" id="ARBA00004651"/>
    </source>
</evidence>
<organism evidence="9 10">
    <name type="scientific">Marivibrio halodurans</name>
    <dbReference type="NCBI Taxonomy" id="2039722"/>
    <lineage>
        <taxon>Bacteria</taxon>
        <taxon>Pseudomonadati</taxon>
        <taxon>Pseudomonadota</taxon>
        <taxon>Alphaproteobacteria</taxon>
        <taxon>Rhodospirillales</taxon>
        <taxon>Rhodospirillaceae</taxon>
        <taxon>Marivibrio</taxon>
    </lineage>
</organism>
<keyword evidence="2 7" id="KW-0813">Transport</keyword>
<dbReference type="Proteomes" id="UP000672602">
    <property type="component" value="Unassembled WGS sequence"/>
</dbReference>
<accession>A0A8J7RWS0</accession>
<comment type="caution">
    <text evidence="7">Lacks conserved residue(s) required for the propagation of feature annotation.</text>
</comment>
<feature type="transmembrane region" description="Helical" evidence="7">
    <location>
        <begin position="104"/>
        <end position="128"/>
    </location>
</feature>
<evidence type="ECO:0000256" key="3">
    <source>
        <dbReference type="ARBA" id="ARBA00022475"/>
    </source>
</evidence>
<name>A0A8J7RWS0_9PROT</name>
<evidence type="ECO:0000256" key="6">
    <source>
        <dbReference type="ARBA" id="ARBA00023136"/>
    </source>
</evidence>
<evidence type="ECO:0000256" key="5">
    <source>
        <dbReference type="ARBA" id="ARBA00022989"/>
    </source>
</evidence>